<keyword evidence="2" id="KW-0378">Hydrolase</keyword>
<dbReference type="PANTHER" id="PTHR43808">
    <property type="entry name" value="ACETYLORNITHINE DEACETYLASE"/>
    <property type="match status" value="1"/>
</dbReference>
<dbReference type="Pfam" id="PF07687">
    <property type="entry name" value="M20_dimer"/>
    <property type="match status" value="1"/>
</dbReference>
<dbReference type="Gene3D" id="3.30.70.360">
    <property type="match status" value="1"/>
</dbReference>
<dbReference type="InterPro" id="IPR050072">
    <property type="entry name" value="Peptidase_M20A"/>
</dbReference>
<dbReference type="PANTHER" id="PTHR43808:SF31">
    <property type="entry name" value="N-ACETYL-L-CITRULLINE DEACETYLASE"/>
    <property type="match status" value="1"/>
</dbReference>
<protein>
    <submittedName>
        <fullName evidence="4">Unannotated protein</fullName>
    </submittedName>
</protein>
<dbReference type="GO" id="GO:0046872">
    <property type="term" value="F:metal ion binding"/>
    <property type="evidence" value="ECO:0007669"/>
    <property type="project" value="UniProtKB-KW"/>
</dbReference>
<evidence type="ECO:0000256" key="2">
    <source>
        <dbReference type="ARBA" id="ARBA00022801"/>
    </source>
</evidence>
<evidence type="ECO:0000313" key="4">
    <source>
        <dbReference type="EMBL" id="CAB4323802.1"/>
    </source>
</evidence>
<proteinExistence type="predicted"/>
<dbReference type="InterPro" id="IPR002933">
    <property type="entry name" value="Peptidase_M20"/>
</dbReference>
<dbReference type="GO" id="GO:0009014">
    <property type="term" value="F:succinyl-diaminopimelate desuccinylase activity"/>
    <property type="evidence" value="ECO:0007669"/>
    <property type="project" value="InterPro"/>
</dbReference>
<dbReference type="GO" id="GO:0006526">
    <property type="term" value="P:L-arginine biosynthetic process"/>
    <property type="evidence" value="ECO:0007669"/>
    <property type="project" value="TreeGrafter"/>
</dbReference>
<dbReference type="InterPro" id="IPR036264">
    <property type="entry name" value="Bact_exopeptidase_dim_dom"/>
</dbReference>
<evidence type="ECO:0000313" key="5">
    <source>
        <dbReference type="EMBL" id="CAB4951993.1"/>
    </source>
</evidence>
<dbReference type="EMBL" id="CAFBNC010000133">
    <property type="protein sequence ID" value="CAB4951993.1"/>
    <property type="molecule type" value="Genomic_DNA"/>
</dbReference>
<dbReference type="Gene3D" id="3.40.630.10">
    <property type="entry name" value="Zn peptidases"/>
    <property type="match status" value="1"/>
</dbReference>
<dbReference type="EMBL" id="CAEMXZ010000074">
    <property type="protein sequence ID" value="CAB4323802.1"/>
    <property type="molecule type" value="Genomic_DNA"/>
</dbReference>
<gene>
    <name evidence="4" type="ORF">UFOPK1392_01562</name>
    <name evidence="5" type="ORF">UFOPK3733_01935</name>
</gene>
<evidence type="ECO:0000259" key="3">
    <source>
        <dbReference type="Pfam" id="PF07687"/>
    </source>
</evidence>
<dbReference type="AlphaFoldDB" id="A0A6J5YJR8"/>
<feature type="domain" description="Peptidase M20 dimerisation" evidence="3">
    <location>
        <begin position="162"/>
        <end position="263"/>
    </location>
</feature>
<sequence length="357" mass="37612">MTDLLARTAALVDIASPSRDEAALVAVIEAELRALPHLIVDRVGDNLVARTEFGRGQRIVFAGHTDTVPATAHNASATIDGDRLSGVGSCDMKGGLAIMLELARTIAEPAVDCTFVFYAREEVGSAESGLGELFELRPDLLVGDVAILGEPTDALIEAGCQGTLRVVVTLQGARAHTARAWMGRNAVHRLGRILAALEAYEPRRPVIDGCQFHEGLQAVAVGGGVAGNVVPDTATVTVNHRFAPDRTAAEAEAHVRDLLAPFLEDGDTIELTECSGGALPGLTHPLLASLVERSGGQVLAKLGWTDVARFASHGVPAVNFGPGDNTVAHTADEYLDRAPLERTWTILRALVDQGISH</sequence>
<dbReference type="NCBIfam" id="TIGR01900">
    <property type="entry name" value="dapE-gram_pos"/>
    <property type="match status" value="1"/>
</dbReference>
<keyword evidence="1" id="KW-0479">Metal-binding</keyword>
<name>A0A6J5YJR8_9ZZZZ</name>
<dbReference type="SUPFAM" id="SSF55031">
    <property type="entry name" value="Bacterial exopeptidase dimerisation domain"/>
    <property type="match status" value="1"/>
</dbReference>
<accession>A0A6J5YJR8</accession>
<organism evidence="4">
    <name type="scientific">freshwater metagenome</name>
    <dbReference type="NCBI Taxonomy" id="449393"/>
    <lineage>
        <taxon>unclassified sequences</taxon>
        <taxon>metagenomes</taxon>
        <taxon>ecological metagenomes</taxon>
    </lineage>
</organism>
<dbReference type="SUPFAM" id="SSF53187">
    <property type="entry name" value="Zn-dependent exopeptidases"/>
    <property type="match status" value="1"/>
</dbReference>
<dbReference type="GO" id="GO:0009089">
    <property type="term" value="P:lysine biosynthetic process via diaminopimelate"/>
    <property type="evidence" value="ECO:0007669"/>
    <property type="project" value="InterPro"/>
</dbReference>
<reference evidence="4" key="1">
    <citation type="submission" date="2020-05" db="EMBL/GenBank/DDBJ databases">
        <authorList>
            <person name="Chiriac C."/>
            <person name="Salcher M."/>
            <person name="Ghai R."/>
            <person name="Kavagutti S V."/>
        </authorList>
    </citation>
    <scope>NUCLEOTIDE SEQUENCE</scope>
</reference>
<evidence type="ECO:0000256" key="1">
    <source>
        <dbReference type="ARBA" id="ARBA00022723"/>
    </source>
</evidence>
<dbReference type="InterPro" id="IPR011650">
    <property type="entry name" value="Peptidase_M20_dimer"/>
</dbReference>
<dbReference type="Pfam" id="PF01546">
    <property type="entry name" value="Peptidase_M20"/>
    <property type="match status" value="1"/>
</dbReference>
<dbReference type="GO" id="GO:0008777">
    <property type="term" value="F:acetylornithine deacetylase activity"/>
    <property type="evidence" value="ECO:0007669"/>
    <property type="project" value="TreeGrafter"/>
</dbReference>
<dbReference type="InterPro" id="IPR010174">
    <property type="entry name" value="Succinyl-DAP_deSuclase_DapE"/>
</dbReference>